<dbReference type="Proteomes" id="UP000571183">
    <property type="component" value="Unassembled WGS sequence"/>
</dbReference>
<comment type="caution">
    <text evidence="1">The sequence shown here is derived from an EMBL/GenBank/DDBJ whole genome shotgun (WGS) entry which is preliminary data.</text>
</comment>
<evidence type="ECO:0000313" key="2">
    <source>
        <dbReference type="Proteomes" id="UP000571183"/>
    </source>
</evidence>
<protein>
    <submittedName>
        <fullName evidence="1">Uncharacterized protein</fullName>
    </submittedName>
</protein>
<accession>A0A840DK53</accession>
<evidence type="ECO:0000313" key="1">
    <source>
        <dbReference type="EMBL" id="MBB4072073.1"/>
    </source>
</evidence>
<sequence length="263" mass="29123">MSDFVPFSVREGHREFTFVQGFPPALANRIHRWINKIDVLFPVDVVESMALSLQIMDFDRYATLNNLFSHALQDSTLALDVLELSAKHAAEGEKIAEFFDLCKHEYKFDTKLYKFVPRVLSSQVEALKAVLSQNEIVGGALLKAWLALFTHRETERDPNVCWHSCIKALEAAYAPLVTPNDAKPTLGKIRAALRDGSAKFVTPLTGGVDFIVAALELVGYEPGRHQDGKTAKAATEEQAEMVLFTTITLCSFAVSPLISRAAP</sequence>
<name>A0A840DK53_9MICO</name>
<reference evidence="1 2" key="1">
    <citation type="submission" date="2020-08" db="EMBL/GenBank/DDBJ databases">
        <title>Sequencing the genomes of 1000 actinobacteria strains.</title>
        <authorList>
            <person name="Klenk H.-P."/>
        </authorList>
    </citation>
    <scope>NUCLEOTIDE SEQUENCE [LARGE SCALE GENOMIC DNA]</scope>
    <source>
        <strain evidence="1 2">DSM 27064</strain>
    </source>
</reference>
<dbReference type="AlphaFoldDB" id="A0A840DK53"/>
<keyword evidence="2" id="KW-1185">Reference proteome</keyword>
<dbReference type="RefSeq" id="WP_183304992.1">
    <property type="nucleotide sequence ID" value="NZ_JACIFD010000014.1"/>
</dbReference>
<dbReference type="EMBL" id="JACIFD010000014">
    <property type="protein sequence ID" value="MBB4072073.1"/>
    <property type="molecule type" value="Genomic_DNA"/>
</dbReference>
<proteinExistence type="predicted"/>
<organism evidence="1 2">
    <name type="scientific">Canibacter oris</name>
    <dbReference type="NCBI Taxonomy" id="1365628"/>
    <lineage>
        <taxon>Bacteria</taxon>
        <taxon>Bacillati</taxon>
        <taxon>Actinomycetota</taxon>
        <taxon>Actinomycetes</taxon>
        <taxon>Micrococcales</taxon>
        <taxon>Microbacteriaceae</taxon>
        <taxon>Canibacter</taxon>
    </lineage>
</organism>
<gene>
    <name evidence="1" type="ORF">F5897_001396</name>
</gene>